<keyword evidence="7 9" id="KW-0238">DNA-binding</keyword>
<keyword evidence="13" id="KW-1185">Reference proteome</keyword>
<dbReference type="Proteomes" id="UP000035489">
    <property type="component" value="Unassembled WGS sequence"/>
</dbReference>
<organism evidence="12 13">
    <name type="scientific">Microvirga vignae</name>
    <dbReference type="NCBI Taxonomy" id="1225564"/>
    <lineage>
        <taxon>Bacteria</taxon>
        <taxon>Pseudomonadati</taxon>
        <taxon>Pseudomonadota</taxon>
        <taxon>Alphaproteobacteria</taxon>
        <taxon>Hyphomicrobiales</taxon>
        <taxon>Methylobacteriaceae</taxon>
        <taxon>Microvirga</taxon>
    </lineage>
</organism>
<dbReference type="NCBIfam" id="TIGR00580">
    <property type="entry name" value="mfd"/>
    <property type="match status" value="1"/>
</dbReference>
<dbReference type="Pfam" id="PF17757">
    <property type="entry name" value="UvrB_inter"/>
    <property type="match status" value="1"/>
</dbReference>
<dbReference type="CDD" id="cd17991">
    <property type="entry name" value="DEXHc_TRCF"/>
    <property type="match status" value="1"/>
</dbReference>
<evidence type="ECO:0000256" key="2">
    <source>
        <dbReference type="ARBA" id="ARBA00022741"/>
    </source>
</evidence>
<evidence type="ECO:0000256" key="3">
    <source>
        <dbReference type="ARBA" id="ARBA00022763"/>
    </source>
</evidence>
<protein>
    <recommendedName>
        <fullName evidence="9">Transcription-repair-coupling factor</fullName>
        <shortName evidence="9">TRCF</shortName>
        <ecNumber evidence="9">3.6.4.-</ecNumber>
    </recommendedName>
</protein>
<dbReference type="Gene3D" id="3.40.50.11180">
    <property type="match status" value="1"/>
</dbReference>
<dbReference type="Pfam" id="PF02559">
    <property type="entry name" value="CarD_TRCF_RID"/>
    <property type="match status" value="1"/>
</dbReference>
<dbReference type="SMART" id="SM00487">
    <property type="entry name" value="DEXDc"/>
    <property type="match status" value="1"/>
</dbReference>
<dbReference type="Pfam" id="PF03461">
    <property type="entry name" value="TRCF"/>
    <property type="match status" value="1"/>
</dbReference>
<evidence type="ECO:0000256" key="4">
    <source>
        <dbReference type="ARBA" id="ARBA00022801"/>
    </source>
</evidence>
<dbReference type="InterPro" id="IPR036101">
    <property type="entry name" value="CarD-like/TRCF_RID_sf"/>
</dbReference>
<dbReference type="SMART" id="SM00490">
    <property type="entry name" value="HELICc"/>
    <property type="match status" value="1"/>
</dbReference>
<feature type="domain" description="Helicase ATP-binding" evidence="10">
    <location>
        <begin position="589"/>
        <end position="750"/>
    </location>
</feature>
<dbReference type="PATRIC" id="fig|1225564.3.peg.4793"/>
<evidence type="ECO:0000259" key="11">
    <source>
        <dbReference type="PROSITE" id="PS51194"/>
    </source>
</evidence>
<evidence type="ECO:0000256" key="1">
    <source>
        <dbReference type="ARBA" id="ARBA00022490"/>
    </source>
</evidence>
<dbReference type="SUPFAM" id="SSF143517">
    <property type="entry name" value="TRCF domain-like"/>
    <property type="match status" value="1"/>
</dbReference>
<dbReference type="Gene3D" id="3.30.2060.10">
    <property type="entry name" value="Penicillin-binding protein 1b domain"/>
    <property type="match status" value="1"/>
</dbReference>
<dbReference type="InterPro" id="IPR014001">
    <property type="entry name" value="Helicase_ATP-bd"/>
</dbReference>
<dbReference type="SUPFAM" id="SSF141259">
    <property type="entry name" value="CarD-like"/>
    <property type="match status" value="1"/>
</dbReference>
<dbReference type="GO" id="GO:0005737">
    <property type="term" value="C:cytoplasm"/>
    <property type="evidence" value="ECO:0007669"/>
    <property type="project" value="UniProtKB-SubCell"/>
</dbReference>
<feature type="domain" description="Helicase C-terminal" evidence="11">
    <location>
        <begin position="771"/>
        <end position="925"/>
    </location>
</feature>
<dbReference type="Pfam" id="PF00270">
    <property type="entry name" value="DEAD"/>
    <property type="match status" value="1"/>
</dbReference>
<evidence type="ECO:0000259" key="10">
    <source>
        <dbReference type="PROSITE" id="PS51192"/>
    </source>
</evidence>
<dbReference type="InterPro" id="IPR047112">
    <property type="entry name" value="RecG/Mfd"/>
</dbReference>
<dbReference type="Gene3D" id="3.90.1150.50">
    <property type="entry name" value="Transcription-repair-coupling factor, D7 domain"/>
    <property type="match status" value="1"/>
</dbReference>
<dbReference type="PANTHER" id="PTHR47964">
    <property type="entry name" value="ATP-DEPENDENT DNA HELICASE HOMOLOG RECG, CHLOROPLASTIC"/>
    <property type="match status" value="1"/>
</dbReference>
<dbReference type="Gene3D" id="3.40.50.300">
    <property type="entry name" value="P-loop containing nucleotide triphosphate hydrolases"/>
    <property type="match status" value="2"/>
</dbReference>
<evidence type="ECO:0000256" key="6">
    <source>
        <dbReference type="ARBA" id="ARBA00022840"/>
    </source>
</evidence>
<dbReference type="Pfam" id="PF00271">
    <property type="entry name" value="Helicase_C"/>
    <property type="match status" value="1"/>
</dbReference>
<dbReference type="STRING" id="1225564.AA309_18280"/>
<dbReference type="GO" id="GO:0000716">
    <property type="term" value="P:transcription-coupled nucleotide-excision repair, DNA damage recognition"/>
    <property type="evidence" value="ECO:0007669"/>
    <property type="project" value="UniProtKB-UniRule"/>
</dbReference>
<dbReference type="InterPro" id="IPR041471">
    <property type="entry name" value="UvrB_inter"/>
</dbReference>
<keyword evidence="6 9" id="KW-0067">ATP-binding</keyword>
<dbReference type="EMBL" id="LCYG01000045">
    <property type="protein sequence ID" value="KLK91814.1"/>
    <property type="molecule type" value="Genomic_DNA"/>
</dbReference>
<keyword evidence="2 9" id="KW-0547">Nucleotide-binding</keyword>
<dbReference type="PROSITE" id="PS51192">
    <property type="entry name" value="HELICASE_ATP_BIND_1"/>
    <property type="match status" value="1"/>
</dbReference>
<dbReference type="HAMAP" id="MF_00969">
    <property type="entry name" value="TRCF"/>
    <property type="match status" value="1"/>
</dbReference>
<dbReference type="SMART" id="SM01058">
    <property type="entry name" value="CarD_TRCF"/>
    <property type="match status" value="1"/>
</dbReference>
<comment type="similarity">
    <text evidence="9">In the C-terminal section; belongs to the helicase family. RecG subfamily.</text>
</comment>
<dbReference type="SUPFAM" id="SSF52540">
    <property type="entry name" value="P-loop containing nucleoside triphosphate hydrolases"/>
    <property type="match status" value="4"/>
</dbReference>
<evidence type="ECO:0000256" key="8">
    <source>
        <dbReference type="ARBA" id="ARBA00023204"/>
    </source>
</evidence>
<dbReference type="SMART" id="SM00982">
    <property type="entry name" value="TRCF"/>
    <property type="match status" value="1"/>
</dbReference>
<dbReference type="PROSITE" id="PS51194">
    <property type="entry name" value="HELICASE_CTER"/>
    <property type="match status" value="1"/>
</dbReference>
<name>A0A0H1R9U9_9HYPH</name>
<comment type="caution">
    <text evidence="12">The sequence shown here is derived from an EMBL/GenBank/DDBJ whole genome shotgun (WGS) entry which is preliminary data.</text>
</comment>
<proteinExistence type="inferred from homology"/>
<dbReference type="InterPro" id="IPR011545">
    <property type="entry name" value="DEAD/DEAH_box_helicase_dom"/>
</dbReference>
<evidence type="ECO:0000313" key="12">
    <source>
        <dbReference type="EMBL" id="KLK91814.1"/>
    </source>
</evidence>
<dbReference type="InterPro" id="IPR001650">
    <property type="entry name" value="Helicase_C-like"/>
</dbReference>
<comment type="subcellular location">
    <subcellularLocation>
        <location evidence="9">Cytoplasm</location>
    </subcellularLocation>
</comment>
<evidence type="ECO:0000313" key="13">
    <source>
        <dbReference type="Proteomes" id="UP000035489"/>
    </source>
</evidence>
<sequence length="1107" mass="122283">MRTEPAASQDLGHRDLFLAPFVGLHAVRLIALAHHAGAQGLIHLAQGQRWAEQLASAVKGLSPDLEVHVLPPWDCLPYDSASPSRDVMGRRMSVLRQMAAPAKGPRLLITSPAAVVQRVPPRELWASATFSLKTGDAFIQEALESFLHRSGYVLDDRVDEAGEAAIRGQVIDLFPANRPLPYRAEHDGSSILSIRRYDPVSQRTEEDVDSITLEPASEVVLSETSDDASSRDRYVGMEHRLPEYYRQLETVFDYWPDAEMVMEERAEERRQNAMEQIADAYESRNSFRSGAEYAVKPERLFILDDEWQQVLNAMQLTLIRDAPETETGESKVPFFASASKPAQALSSFISSQEKLQRRIVLIAAAERDLSRLRRSVQNIQAKIAAVDCWNKVINGEPRGWFSIKADVRRGFIDDDAGAAVITAYDVLGSRVSTEVAPEATSVWSLQADAGFHIGDTVVHIEHGIGSLEGIEAISLGDQSGEDAIRLAYADEAKIMVPATGMDQIWRYGSASDTLKLDRLNGDAWIARRKTIEAEIQDVSKRLRSLVDERRAVQIDPITPPNRDYERFVARFAFTETPDQARAIEEVLQDLASGHPMDRLVCGDVGFGKTEVALRAAAAVALSGKQVAVVAPTTVLARQHLRTFERRFAGLDMEIAHLSRLVTPAEARAVKRGLADGSIRIVVGTHALAGKGIRFKDLGLVIIDEEQRFGTAHKSKLRQLGRGGHVLTLTATPIPRTLQSSLVGLQDISIIATPPARRQPIRTFLSAFDPATVREALMREKRRAGQSFVVCSRIEDIEPMRGQLTRLAPELELIVAHGQIPPEETDEAMVRFADGEGDVLLTTNIIESGLDVPRANTMLVWRADRFGLAQLHQLRGRVGRGRIRGTAYLLTEPDQVLPKATEKRLRTLVALDRLGAGFAISAQDLDQRGAGSILGEEQAGHIKLIGTDLYQHMLRRALHGESIEDAWSPELNIGLMGTIPESYINDPETRINLYARISRLDSLENVEDLEAEIEDRFGALPQSLQNLINLAELKQLCLRLGIARVDAGPQAIALTFRPGAADALPLNQAIEDSGGELHWNGERLVLARSIEEPDERLKSIVALLGRFF</sequence>
<keyword evidence="8 9" id="KW-0234">DNA repair</keyword>
<keyword evidence="1 9" id="KW-0963">Cytoplasm</keyword>
<accession>A0A0H1R9U9</accession>
<gene>
    <name evidence="9" type="primary">mfd</name>
    <name evidence="12" type="ORF">AA309_18280</name>
</gene>
<dbReference type="PANTHER" id="PTHR47964:SF1">
    <property type="entry name" value="ATP-DEPENDENT DNA HELICASE HOMOLOG RECG, CHLOROPLASTIC"/>
    <property type="match status" value="1"/>
</dbReference>
<dbReference type="OrthoDB" id="9804325at2"/>
<dbReference type="GO" id="GO:0003678">
    <property type="term" value="F:DNA helicase activity"/>
    <property type="evidence" value="ECO:0007669"/>
    <property type="project" value="TreeGrafter"/>
</dbReference>
<keyword evidence="3 9" id="KW-0227">DNA damage</keyword>
<dbReference type="GO" id="GO:0016787">
    <property type="term" value="F:hydrolase activity"/>
    <property type="evidence" value="ECO:0007669"/>
    <property type="project" value="UniProtKB-KW"/>
</dbReference>
<evidence type="ECO:0000256" key="7">
    <source>
        <dbReference type="ARBA" id="ARBA00023125"/>
    </source>
</evidence>
<dbReference type="GO" id="GO:0003684">
    <property type="term" value="F:damaged DNA binding"/>
    <property type="evidence" value="ECO:0007669"/>
    <property type="project" value="InterPro"/>
</dbReference>
<comment type="similarity">
    <text evidence="9">In the N-terminal section; belongs to the UvrB family.</text>
</comment>
<keyword evidence="4 9" id="KW-0378">Hydrolase</keyword>
<dbReference type="GO" id="GO:0005524">
    <property type="term" value="F:ATP binding"/>
    <property type="evidence" value="ECO:0007669"/>
    <property type="project" value="UniProtKB-UniRule"/>
</dbReference>
<dbReference type="AlphaFoldDB" id="A0A0H1R9U9"/>
<evidence type="ECO:0000256" key="5">
    <source>
        <dbReference type="ARBA" id="ARBA00022806"/>
    </source>
</evidence>
<dbReference type="InterPro" id="IPR005118">
    <property type="entry name" value="TRCF_C"/>
</dbReference>
<dbReference type="InterPro" id="IPR027417">
    <property type="entry name" value="P-loop_NTPase"/>
</dbReference>
<evidence type="ECO:0000256" key="9">
    <source>
        <dbReference type="HAMAP-Rule" id="MF_00969"/>
    </source>
</evidence>
<dbReference type="InterPro" id="IPR004576">
    <property type="entry name" value="Mfd"/>
</dbReference>
<comment type="function">
    <text evidence="9">Couples transcription and DNA repair by recognizing RNA polymerase (RNAP) stalled at DNA lesions. Mediates ATP-dependent release of RNAP and its truncated transcript from the DNA, and recruitment of nucleotide excision repair machinery to the damaged site.</text>
</comment>
<dbReference type="Gene3D" id="2.40.10.170">
    <property type="match status" value="1"/>
</dbReference>
<dbReference type="EC" id="3.6.4.-" evidence="9"/>
<dbReference type="GO" id="GO:0006355">
    <property type="term" value="P:regulation of DNA-templated transcription"/>
    <property type="evidence" value="ECO:0007669"/>
    <property type="project" value="UniProtKB-UniRule"/>
</dbReference>
<reference evidence="12 13" key="1">
    <citation type="submission" date="2015-05" db="EMBL/GenBank/DDBJ databases">
        <title>Draft genome sequence of Microvirga vignae strain BR3299, a novel nitrogen fixing bacteria isolated from Brazil semi-aired region.</title>
        <authorList>
            <person name="Zilli J.E."/>
            <person name="Passos S.R."/>
            <person name="Leite J."/>
            <person name="Baldani J.I."/>
            <person name="Xavier G.R."/>
            <person name="Rumjaneck N.G."/>
            <person name="Simoes-Araujo J.L."/>
        </authorList>
    </citation>
    <scope>NUCLEOTIDE SEQUENCE [LARGE SCALE GENOMIC DNA]</scope>
    <source>
        <strain evidence="12 13">BR3299</strain>
    </source>
</reference>
<dbReference type="InterPro" id="IPR003711">
    <property type="entry name" value="CarD-like/TRCF_RID"/>
</dbReference>
<dbReference type="InterPro" id="IPR037235">
    <property type="entry name" value="TRCF-like_C_D7"/>
</dbReference>
<keyword evidence="5" id="KW-0347">Helicase</keyword>